<keyword evidence="2" id="KW-1185">Reference proteome</keyword>
<dbReference type="RefSeq" id="WP_273669238.1">
    <property type="nucleotide sequence ID" value="NZ_JAQQXR010000001.1"/>
</dbReference>
<protein>
    <submittedName>
        <fullName evidence="1">Uncharacterized protein</fullName>
    </submittedName>
</protein>
<organism evidence="1 2">
    <name type="scientific">Janthinobacterium fluminis</name>
    <dbReference type="NCBI Taxonomy" id="2987524"/>
    <lineage>
        <taxon>Bacteria</taxon>
        <taxon>Pseudomonadati</taxon>
        <taxon>Pseudomonadota</taxon>
        <taxon>Betaproteobacteria</taxon>
        <taxon>Burkholderiales</taxon>
        <taxon>Oxalobacteraceae</taxon>
        <taxon>Janthinobacterium</taxon>
    </lineage>
</organism>
<dbReference type="EMBL" id="JAQQXR010000001">
    <property type="protein sequence ID" value="MDC8756602.1"/>
    <property type="molecule type" value="Genomic_DNA"/>
</dbReference>
<evidence type="ECO:0000313" key="1">
    <source>
        <dbReference type="EMBL" id="MDC8756602.1"/>
    </source>
</evidence>
<dbReference type="Proteomes" id="UP001221208">
    <property type="component" value="Unassembled WGS sequence"/>
</dbReference>
<evidence type="ECO:0000313" key="2">
    <source>
        <dbReference type="Proteomes" id="UP001221208"/>
    </source>
</evidence>
<sequence>MHRIDCQCGTCRNARSGFEVLEFGRQSWGYREMAGASPFNESEEMALAMELLAVASEEELDQFLGNVFKGVWKGIKKVGSVVGKVAKPLGGVLKAVAKQALPFVGGALGSLIPVPGVGTALGSALGSAVSKALEVELEGVDHAQRELEMARRFVRIAGSAARLAADGDASPPALQAALRQALRRHLPGAAAAETEGESQSGRWRRRGNNIVVMGNW</sequence>
<accession>A0ABT5JV37</accession>
<reference evidence="1 2" key="1">
    <citation type="submission" date="2022-10" db="EMBL/GenBank/DDBJ databases">
        <title>Janthinobacterium sp. hw3 Genome sequencing.</title>
        <authorList>
            <person name="Park S."/>
        </authorList>
    </citation>
    <scope>NUCLEOTIDE SEQUENCE [LARGE SCALE GENOMIC DNA]</scope>
    <source>
        <strain evidence="2">hw3</strain>
    </source>
</reference>
<name>A0ABT5JV37_9BURK</name>
<proteinExistence type="predicted"/>
<gene>
    <name evidence="1" type="ORF">OIK44_03240</name>
</gene>
<comment type="caution">
    <text evidence="1">The sequence shown here is derived from an EMBL/GenBank/DDBJ whole genome shotgun (WGS) entry which is preliminary data.</text>
</comment>